<sequence>MAQIISTQLPRFGTALAISLGALALVACGDDAATDAKSAEPKPDAGEVNVYSGRHYESDAAIFDAFTKETGIKVNTIEAGGDALIERISQEGEASPADIFITADAGILWRADERGIFRSTDSAALEARVPSQYRHPDDKWFGLSKRARIVIYNKEMGLPDGLETYADLADPAYEGMICVRSSSNIYNQSLLASRIAHFGAEAAEEWARGVVANFARKPQGNDTSQIEAVAAGICRLGIVNSYYTARFIGSDDAKNAAIGEKFDLFFPDQDGNGAHVNISGAGVTKYAPNPENAEKLLEFLLRDETQKAFASGNNEYPVVPGVEAAGPIAAYSDFKPDALPVSALGEKQAEAVRIFDRVGWQ</sequence>
<dbReference type="PANTHER" id="PTHR30006:SF15">
    <property type="entry name" value="IRON-UTILIZATION PERIPLASMIC PROTEIN"/>
    <property type="match status" value="1"/>
</dbReference>
<comment type="caution">
    <text evidence="4">The sequence shown here is derived from an EMBL/GenBank/DDBJ whole genome shotgun (WGS) entry which is preliminary data.</text>
</comment>
<dbReference type="InterPro" id="IPR026045">
    <property type="entry name" value="Ferric-bd"/>
</dbReference>
<feature type="chain" id="PRO_5045729161" evidence="3">
    <location>
        <begin position="25"/>
        <end position="361"/>
    </location>
</feature>
<evidence type="ECO:0000313" key="4">
    <source>
        <dbReference type="EMBL" id="MEX6632255.1"/>
    </source>
</evidence>
<keyword evidence="2 3" id="KW-0732">Signal</keyword>
<dbReference type="PIRSF" id="PIRSF002825">
    <property type="entry name" value="CfbpA"/>
    <property type="match status" value="1"/>
</dbReference>
<dbReference type="SUPFAM" id="SSF53850">
    <property type="entry name" value="Periplasmic binding protein-like II"/>
    <property type="match status" value="1"/>
</dbReference>
<dbReference type="RefSeq" id="WP_369312152.1">
    <property type="nucleotide sequence ID" value="NZ_JBEHZE010000001.1"/>
</dbReference>
<dbReference type="Gene3D" id="3.40.190.10">
    <property type="entry name" value="Periplasmic binding protein-like II"/>
    <property type="match status" value="2"/>
</dbReference>
<accession>A0ABV3Z0D7</accession>
<organism evidence="4 5">
    <name type="scientific">Hyphococcus lacteus</name>
    <dbReference type="NCBI Taxonomy" id="3143536"/>
    <lineage>
        <taxon>Bacteria</taxon>
        <taxon>Pseudomonadati</taxon>
        <taxon>Pseudomonadota</taxon>
        <taxon>Alphaproteobacteria</taxon>
        <taxon>Parvularculales</taxon>
        <taxon>Parvularculaceae</taxon>
        <taxon>Hyphococcus</taxon>
    </lineage>
</organism>
<protein>
    <submittedName>
        <fullName evidence="4">Fe(3+) ABC transporter substrate-binding protein</fullName>
    </submittedName>
</protein>
<dbReference type="PANTHER" id="PTHR30006">
    <property type="entry name" value="THIAMINE-BINDING PERIPLASMIC PROTEIN-RELATED"/>
    <property type="match status" value="1"/>
</dbReference>
<gene>
    <name evidence="4" type="ORF">ABFZ84_01720</name>
</gene>
<evidence type="ECO:0000256" key="1">
    <source>
        <dbReference type="ARBA" id="ARBA00008520"/>
    </source>
</evidence>
<name>A0ABV3Z0D7_9PROT</name>
<feature type="signal peptide" evidence="3">
    <location>
        <begin position="1"/>
        <end position="24"/>
    </location>
</feature>
<dbReference type="CDD" id="cd13542">
    <property type="entry name" value="PBP2_FutA1_ilke"/>
    <property type="match status" value="1"/>
</dbReference>
<dbReference type="Pfam" id="PF13343">
    <property type="entry name" value="SBP_bac_6"/>
    <property type="match status" value="1"/>
</dbReference>
<keyword evidence="5" id="KW-1185">Reference proteome</keyword>
<proteinExistence type="inferred from homology"/>
<dbReference type="Proteomes" id="UP001560685">
    <property type="component" value="Unassembled WGS sequence"/>
</dbReference>
<comment type="similarity">
    <text evidence="1">Belongs to the bacterial solute-binding protein 1 family.</text>
</comment>
<evidence type="ECO:0000256" key="3">
    <source>
        <dbReference type="SAM" id="SignalP"/>
    </source>
</evidence>
<reference evidence="4 5" key="1">
    <citation type="submission" date="2024-05" db="EMBL/GenBank/DDBJ databases">
        <title>Three bacterial strains, DH-69, EH-24, and ECK-19 isolated from coastal sediments.</title>
        <authorList>
            <person name="Ye Y.-Q."/>
            <person name="Du Z.-J."/>
        </authorList>
    </citation>
    <scope>NUCLEOTIDE SEQUENCE [LARGE SCALE GENOMIC DNA]</scope>
    <source>
        <strain evidence="4 5">ECK-19</strain>
    </source>
</reference>
<evidence type="ECO:0000256" key="2">
    <source>
        <dbReference type="ARBA" id="ARBA00022729"/>
    </source>
</evidence>
<dbReference type="EMBL" id="JBEHZE010000001">
    <property type="protein sequence ID" value="MEX6632255.1"/>
    <property type="molecule type" value="Genomic_DNA"/>
</dbReference>
<evidence type="ECO:0000313" key="5">
    <source>
        <dbReference type="Proteomes" id="UP001560685"/>
    </source>
</evidence>